<evidence type="ECO:0000313" key="9">
    <source>
        <dbReference type="EMBL" id="BBZ14840.1"/>
    </source>
</evidence>
<dbReference type="InterPro" id="IPR009100">
    <property type="entry name" value="AcylCoA_DH/oxidase_NM_dom_sf"/>
</dbReference>
<evidence type="ECO:0000313" key="10">
    <source>
        <dbReference type="Proteomes" id="UP000467379"/>
    </source>
</evidence>
<dbReference type="InterPro" id="IPR052161">
    <property type="entry name" value="Mycobact_Acyl-CoA_DH"/>
</dbReference>
<feature type="domain" description="Acyl-CoA dehydrogenase/oxidase N-terminal" evidence="8">
    <location>
        <begin position="37"/>
        <end position="115"/>
    </location>
</feature>
<proteinExistence type="inferred from homology"/>
<evidence type="ECO:0000259" key="8">
    <source>
        <dbReference type="Pfam" id="PF02771"/>
    </source>
</evidence>
<feature type="domain" description="Acyl-CoA dehydrogenase/oxidase N-terminal" evidence="8">
    <location>
        <begin position="773"/>
        <end position="886"/>
    </location>
</feature>
<evidence type="ECO:0000256" key="4">
    <source>
        <dbReference type="ARBA" id="ARBA00022827"/>
    </source>
</evidence>
<feature type="domain" description="Acyl-CoA dehydrogenase/oxidase N-terminal" evidence="8">
    <location>
        <begin position="405"/>
        <end position="509"/>
    </location>
</feature>
<gene>
    <name evidence="9" type="ORF">MBRA_50350</name>
</gene>
<dbReference type="Proteomes" id="UP000467379">
    <property type="component" value="Plasmid pJCM12687"/>
</dbReference>
<dbReference type="InterPro" id="IPR046373">
    <property type="entry name" value="Acyl-CoA_Oxase/DH_mid-dom_sf"/>
</dbReference>
<evidence type="ECO:0000256" key="3">
    <source>
        <dbReference type="ARBA" id="ARBA00022630"/>
    </source>
</evidence>
<feature type="domain" description="Acyl-CoA dehydrogenase/oxidase C-terminal" evidence="6">
    <location>
        <begin position="625"/>
        <end position="752"/>
    </location>
</feature>
<reference evidence="9 10" key="1">
    <citation type="journal article" date="2019" name="Emerg. Microbes Infect.">
        <title>Comprehensive subspecies identification of 175 nontuberculous mycobacteria species based on 7547 genomic profiles.</title>
        <authorList>
            <person name="Matsumoto Y."/>
            <person name="Kinjo T."/>
            <person name="Motooka D."/>
            <person name="Nabeya D."/>
            <person name="Jung N."/>
            <person name="Uechi K."/>
            <person name="Horii T."/>
            <person name="Iida T."/>
            <person name="Fujita J."/>
            <person name="Nakamura S."/>
        </authorList>
    </citation>
    <scope>NUCLEOTIDE SEQUENCE [LARGE SCALE GENOMIC DNA]</scope>
    <source>
        <strain evidence="9 10">JCM 12687</strain>
        <plasmid evidence="9">pJCM12687</plasmid>
    </source>
</reference>
<keyword evidence="3" id="KW-0285">Flavoprotein</keyword>
<evidence type="ECO:0000256" key="2">
    <source>
        <dbReference type="ARBA" id="ARBA00009347"/>
    </source>
</evidence>
<feature type="domain" description="Acyl-CoA dehydrogenase/oxidase C-terminal" evidence="6">
    <location>
        <begin position="227"/>
        <end position="378"/>
    </location>
</feature>
<evidence type="ECO:0008006" key="11">
    <source>
        <dbReference type="Google" id="ProtNLM"/>
    </source>
</evidence>
<dbReference type="Gene3D" id="1.10.540.10">
    <property type="entry name" value="Acyl-CoA dehydrogenase/oxidase, N-terminal domain"/>
    <property type="match status" value="3"/>
</dbReference>
<keyword evidence="9" id="KW-0614">Plasmid</keyword>
<sequence>MVVGAEDWRARLQKLLTDWRQRQADATSAGHKPDRIETARAWHGELVDNNLAAPGWPKSVGGLELSLQDQLDYYRMTTAAGAPPHPCPLSFIVAPTLIRHGTAAQKDRFLRPLLRADEFWCQGFSEPGAGSDLASLSTRAVRDGDMYRVTGQKVWTSMADRADWMFALVRTGPPGRSTEGITYLLIPMNSPGIAVRPLRDISGAAHFAEVFLDDVAVPVENRVGAEGEGWSIMRTSLGHERATAFLADEFKYRRTVDKVIGLAVAQGLASDPLVRQDIARLESGVRTIAANSARALAAVLRGEDPGGVASVNRLVKSEFEQHLHALALRALGPYAVLGSRAAAAVDTGRWTYGYLMSRATTIGAGTAEIQRNTIAETVLGLPSHRGDGAKSAAVVPGAPLAIADEDERALREVLCRALETRVDLAAILDVHRRIDAMDADVWSALVEFGLPGLASDESLGGTGARPRLLYAALEEAGKALAPAPLVATLTALEVAARVGAAEIAKRIIAGIPAAFAVPVNDCGWVTSGLDLPEWDGSQLCGLIPLVAGAPVAEVMLVLARTGEPGTEAIVSIDPADDTVVITPQQSLDLTSTIGSVAFNGAVGELVATGSQLRQGLRAAHHRAVLAVAADSVGVGSRALAMAVHWAGQREQFGRPIGSFQAVSHRCADMLVALEGARSQVLAAADALDTDRSGQLVDLAAATAFDAAVAVTEAAIQVHGGVGFTWEHPAHLLLRRAQANAVLVGRASALRDRAAGELMGEVEHPMKLGMGPQLEEFRDEVRAFIDKYAPEIPPRAGVRSAANEAELMALQQWTARLYDAGYAGADWPREYGGRNDYSTEHAIVVGEELARAQVPGVPSGSALAAHALIHYGTDEQRRRHLPAIRAGRELWCQLFSEPEAGSDLASLRTRAVVDGDGYTINGQKVWTTDGHWAQYGYLLARTDPEAPKHKGISAFILDMSAPGVSVRPLRELTGTSDFNEVFFDDVQVPADAMIGAPGEGWRIATATLSQERANVGAIVVKLRLAVDALTTLARNVEIDGRPGIESDRVRDRIGQFSAEVEALAALTYANITRWSRGTERPHDAAMAKLMFSELNLEIARFALELQGESGVLTEGDPNAVDAGRWQDEWLYARAYTIAGGSSEIMRTLIAERGLGLPREGR</sequence>
<dbReference type="Pfam" id="PF00441">
    <property type="entry name" value="Acyl-CoA_dh_1"/>
    <property type="match status" value="3"/>
</dbReference>
<dbReference type="PANTHER" id="PTHR43292">
    <property type="entry name" value="ACYL-COA DEHYDROGENASE"/>
    <property type="match status" value="1"/>
</dbReference>
<dbReference type="SUPFAM" id="SSF56645">
    <property type="entry name" value="Acyl-CoA dehydrogenase NM domain-like"/>
    <property type="match status" value="3"/>
</dbReference>
<dbReference type="InterPro" id="IPR009075">
    <property type="entry name" value="AcylCo_DH/oxidase_C"/>
</dbReference>
<evidence type="ECO:0000256" key="5">
    <source>
        <dbReference type="ARBA" id="ARBA00023002"/>
    </source>
</evidence>
<dbReference type="Gene3D" id="1.20.140.10">
    <property type="entry name" value="Butyryl-CoA Dehydrogenase, subunit A, domain 3"/>
    <property type="match status" value="3"/>
</dbReference>
<dbReference type="EMBL" id="AP022607">
    <property type="protein sequence ID" value="BBZ14840.1"/>
    <property type="molecule type" value="Genomic_DNA"/>
</dbReference>
<protein>
    <recommendedName>
        <fullName evidence="11">Acyl-CoA dehydrogenase</fullName>
    </recommendedName>
</protein>
<keyword evidence="4" id="KW-0274">FAD</keyword>
<feature type="domain" description="Acyl-CoA oxidase/dehydrogenase middle" evidence="7">
    <location>
        <begin position="121"/>
        <end position="215"/>
    </location>
</feature>
<dbReference type="InterPro" id="IPR013786">
    <property type="entry name" value="AcylCoA_DH/ox_N"/>
</dbReference>
<feature type="domain" description="Acyl-CoA dehydrogenase/oxidase C-terminal" evidence="6">
    <location>
        <begin position="997"/>
        <end position="1152"/>
    </location>
</feature>
<comment type="cofactor">
    <cofactor evidence="1">
        <name>FAD</name>
        <dbReference type="ChEBI" id="CHEBI:57692"/>
    </cofactor>
</comment>
<evidence type="ECO:0000259" key="7">
    <source>
        <dbReference type="Pfam" id="PF02770"/>
    </source>
</evidence>
<accession>A0ABM7KUL9</accession>
<organism evidence="9 10">
    <name type="scientific">Mycobacterium branderi</name>
    <dbReference type="NCBI Taxonomy" id="43348"/>
    <lineage>
        <taxon>Bacteria</taxon>
        <taxon>Bacillati</taxon>
        <taxon>Actinomycetota</taxon>
        <taxon>Actinomycetes</taxon>
        <taxon>Mycobacteriales</taxon>
        <taxon>Mycobacteriaceae</taxon>
        <taxon>Mycobacterium</taxon>
    </lineage>
</organism>
<evidence type="ECO:0000259" key="6">
    <source>
        <dbReference type="Pfam" id="PF00441"/>
    </source>
</evidence>
<dbReference type="Pfam" id="PF02771">
    <property type="entry name" value="Acyl-CoA_dh_N"/>
    <property type="match status" value="3"/>
</dbReference>
<keyword evidence="10" id="KW-1185">Reference proteome</keyword>
<keyword evidence="5" id="KW-0560">Oxidoreductase</keyword>
<evidence type="ECO:0000256" key="1">
    <source>
        <dbReference type="ARBA" id="ARBA00001974"/>
    </source>
</evidence>
<dbReference type="Gene3D" id="2.40.110.10">
    <property type="entry name" value="Butyryl-CoA Dehydrogenase, subunit A, domain 2"/>
    <property type="match status" value="2"/>
</dbReference>
<feature type="domain" description="Acyl-CoA oxidase/dehydrogenase middle" evidence="7">
    <location>
        <begin position="891"/>
        <end position="985"/>
    </location>
</feature>
<comment type="similarity">
    <text evidence="2">Belongs to the acyl-CoA dehydrogenase family.</text>
</comment>
<dbReference type="SUPFAM" id="SSF47203">
    <property type="entry name" value="Acyl-CoA dehydrogenase C-terminal domain-like"/>
    <property type="match status" value="3"/>
</dbReference>
<dbReference type="InterPro" id="IPR037069">
    <property type="entry name" value="AcylCoA_DH/ox_N_sf"/>
</dbReference>
<dbReference type="Pfam" id="PF02770">
    <property type="entry name" value="Acyl-CoA_dh_M"/>
    <property type="match status" value="2"/>
</dbReference>
<geneLocation type="plasmid" evidence="9 10">
    <name>pJCM12687</name>
</geneLocation>
<dbReference type="InterPro" id="IPR036250">
    <property type="entry name" value="AcylCo_DH-like_C"/>
</dbReference>
<dbReference type="PANTHER" id="PTHR43292:SF4">
    <property type="entry name" value="ACYL-COA DEHYDROGENASE FADE34"/>
    <property type="match status" value="1"/>
</dbReference>
<dbReference type="InterPro" id="IPR006091">
    <property type="entry name" value="Acyl-CoA_Oxase/DH_mid-dom"/>
</dbReference>
<name>A0ABM7KUL9_9MYCO</name>